<dbReference type="GO" id="GO:0003677">
    <property type="term" value="F:DNA binding"/>
    <property type="evidence" value="ECO:0007669"/>
    <property type="project" value="InterPro"/>
</dbReference>
<feature type="domain" description="Tyr recombinase" evidence="3">
    <location>
        <begin position="5"/>
        <end position="185"/>
    </location>
</feature>
<gene>
    <name evidence="4" type="ORF">GCM10025791_26990</name>
</gene>
<dbReference type="PROSITE" id="PS51898">
    <property type="entry name" value="TYR_RECOMBINASE"/>
    <property type="match status" value="1"/>
</dbReference>
<keyword evidence="5" id="KW-1185">Reference proteome</keyword>
<dbReference type="Proteomes" id="UP001409585">
    <property type="component" value="Unassembled WGS sequence"/>
</dbReference>
<dbReference type="RefSeq" id="WP_345423058.1">
    <property type="nucleotide sequence ID" value="NZ_AP031496.1"/>
</dbReference>
<comment type="caution">
    <text evidence="4">The sequence shown here is derived from an EMBL/GenBank/DDBJ whole genome shotgun (WGS) entry which is preliminary data.</text>
</comment>
<evidence type="ECO:0000259" key="3">
    <source>
        <dbReference type="PROSITE" id="PS51898"/>
    </source>
</evidence>
<organism evidence="4 5">
    <name type="scientific">Halioxenophilus aromaticivorans</name>
    <dbReference type="NCBI Taxonomy" id="1306992"/>
    <lineage>
        <taxon>Bacteria</taxon>
        <taxon>Pseudomonadati</taxon>
        <taxon>Pseudomonadota</taxon>
        <taxon>Gammaproteobacteria</taxon>
        <taxon>Alteromonadales</taxon>
        <taxon>Alteromonadaceae</taxon>
        <taxon>Halioxenophilus</taxon>
    </lineage>
</organism>
<dbReference type="SUPFAM" id="SSF56349">
    <property type="entry name" value="DNA breaking-rejoining enzymes"/>
    <property type="match status" value="1"/>
</dbReference>
<dbReference type="PANTHER" id="PTHR30349:SF82">
    <property type="entry name" value="INTEGRASE_RECOMBINASE YOEC-RELATED"/>
    <property type="match status" value="1"/>
</dbReference>
<evidence type="ECO:0000256" key="1">
    <source>
        <dbReference type="ARBA" id="ARBA00022908"/>
    </source>
</evidence>
<proteinExistence type="predicted"/>
<keyword evidence="2" id="KW-0233">DNA recombination</keyword>
<dbReference type="InterPro" id="IPR013762">
    <property type="entry name" value="Integrase-like_cat_sf"/>
</dbReference>
<dbReference type="EMBL" id="BAABLX010000024">
    <property type="protein sequence ID" value="GAA4946244.1"/>
    <property type="molecule type" value="Genomic_DNA"/>
</dbReference>
<keyword evidence="1" id="KW-0229">DNA integration</keyword>
<dbReference type="InterPro" id="IPR050090">
    <property type="entry name" value="Tyrosine_recombinase_XerCD"/>
</dbReference>
<dbReference type="Pfam" id="PF00589">
    <property type="entry name" value="Phage_integrase"/>
    <property type="match status" value="1"/>
</dbReference>
<accession>A0AAV3U3T4</accession>
<dbReference type="GO" id="GO:0006310">
    <property type="term" value="P:DNA recombination"/>
    <property type="evidence" value="ECO:0007669"/>
    <property type="project" value="UniProtKB-KW"/>
</dbReference>
<sequence>MVEVEAVKTQEGAAIVEALFRKHYGDLYGDLWVFGLQTALRISDLLAIEFDQLDLAKASYEFVEGKTRKRRIVRLNSKALETVNRRRANQPTDVYLFQAHSNRTRSMPPKPINRVTVAKAFKEVGEMPSVDVKLGTHSMRKTRGWLLYKAGVSLEMISKILNHSSPAVTMTYLGITQAEVLATYEDFVI</sequence>
<protein>
    <submittedName>
        <fullName evidence="4">Site-specific integrase</fullName>
    </submittedName>
</protein>
<dbReference type="InterPro" id="IPR002104">
    <property type="entry name" value="Integrase_catalytic"/>
</dbReference>
<dbReference type="AlphaFoldDB" id="A0AAV3U3T4"/>
<dbReference type="Gene3D" id="1.10.443.10">
    <property type="entry name" value="Intergrase catalytic core"/>
    <property type="match status" value="1"/>
</dbReference>
<name>A0AAV3U3T4_9ALTE</name>
<dbReference type="GO" id="GO:0015074">
    <property type="term" value="P:DNA integration"/>
    <property type="evidence" value="ECO:0007669"/>
    <property type="project" value="UniProtKB-KW"/>
</dbReference>
<dbReference type="PANTHER" id="PTHR30349">
    <property type="entry name" value="PHAGE INTEGRASE-RELATED"/>
    <property type="match status" value="1"/>
</dbReference>
<dbReference type="InterPro" id="IPR011010">
    <property type="entry name" value="DNA_brk_join_enz"/>
</dbReference>
<reference evidence="5" key="1">
    <citation type="journal article" date="2019" name="Int. J. Syst. Evol. Microbiol.">
        <title>The Global Catalogue of Microorganisms (GCM) 10K type strain sequencing project: providing services to taxonomists for standard genome sequencing and annotation.</title>
        <authorList>
            <consortium name="The Broad Institute Genomics Platform"/>
            <consortium name="The Broad Institute Genome Sequencing Center for Infectious Disease"/>
            <person name="Wu L."/>
            <person name="Ma J."/>
        </authorList>
    </citation>
    <scope>NUCLEOTIDE SEQUENCE [LARGE SCALE GENOMIC DNA]</scope>
    <source>
        <strain evidence="5">JCM 19134</strain>
    </source>
</reference>
<evidence type="ECO:0000313" key="5">
    <source>
        <dbReference type="Proteomes" id="UP001409585"/>
    </source>
</evidence>
<evidence type="ECO:0000256" key="2">
    <source>
        <dbReference type="ARBA" id="ARBA00023172"/>
    </source>
</evidence>
<evidence type="ECO:0000313" key="4">
    <source>
        <dbReference type="EMBL" id="GAA4946244.1"/>
    </source>
</evidence>